<evidence type="ECO:0000256" key="1">
    <source>
        <dbReference type="SAM" id="MobiDB-lite"/>
    </source>
</evidence>
<dbReference type="Proteomes" id="UP000596661">
    <property type="component" value="Chromosome 4"/>
</dbReference>
<reference evidence="2" key="1">
    <citation type="submission" date="2018-11" db="EMBL/GenBank/DDBJ databases">
        <authorList>
            <person name="Grassa J C."/>
        </authorList>
    </citation>
    <scope>NUCLEOTIDE SEQUENCE [LARGE SCALE GENOMIC DNA]</scope>
</reference>
<proteinExistence type="predicted"/>
<sequence>MHDDKNDIGRGIKRQGMQGKSVQPRLLNIENKEVQVAATTDLQGLNTRPRVHCNHSPTPYNRGPPCVQPATEDRAHVPGDHPLATSNCGPCACTQRPSSCNLQMWSMRMYPETILLQLAIVDQVTLDKGTGCQASSSTYRMQQLSDILSPWDPFVRHAIKAYKYPPSQM</sequence>
<organism evidence="2 3">
    <name type="scientific">Cannabis sativa</name>
    <name type="common">Hemp</name>
    <name type="synonym">Marijuana</name>
    <dbReference type="NCBI Taxonomy" id="3483"/>
    <lineage>
        <taxon>Eukaryota</taxon>
        <taxon>Viridiplantae</taxon>
        <taxon>Streptophyta</taxon>
        <taxon>Embryophyta</taxon>
        <taxon>Tracheophyta</taxon>
        <taxon>Spermatophyta</taxon>
        <taxon>Magnoliopsida</taxon>
        <taxon>eudicotyledons</taxon>
        <taxon>Gunneridae</taxon>
        <taxon>Pentapetalae</taxon>
        <taxon>rosids</taxon>
        <taxon>fabids</taxon>
        <taxon>Rosales</taxon>
        <taxon>Cannabaceae</taxon>
        <taxon>Cannabis</taxon>
    </lineage>
</organism>
<name>A0A803PI34_CANSA</name>
<evidence type="ECO:0000313" key="2">
    <source>
        <dbReference type="EnsemblPlants" id="cds.evm.model.04.603"/>
    </source>
</evidence>
<dbReference type="EnsemblPlants" id="evm.model.04.603">
    <property type="protein sequence ID" value="cds.evm.model.04.603"/>
    <property type="gene ID" value="evm.TU.04.603"/>
</dbReference>
<evidence type="ECO:0000313" key="3">
    <source>
        <dbReference type="Proteomes" id="UP000596661"/>
    </source>
</evidence>
<feature type="compositionally biased region" description="Basic and acidic residues" evidence="1">
    <location>
        <begin position="1"/>
        <end position="10"/>
    </location>
</feature>
<protein>
    <submittedName>
        <fullName evidence="2">Uncharacterized protein</fullName>
    </submittedName>
</protein>
<accession>A0A803PI34</accession>
<dbReference type="AlphaFoldDB" id="A0A803PI34"/>
<dbReference type="Gramene" id="evm.model.04.603">
    <property type="protein sequence ID" value="cds.evm.model.04.603"/>
    <property type="gene ID" value="evm.TU.04.603"/>
</dbReference>
<feature type="region of interest" description="Disordered" evidence="1">
    <location>
        <begin position="47"/>
        <end position="78"/>
    </location>
</feature>
<keyword evidence="3" id="KW-1185">Reference proteome</keyword>
<reference evidence="2" key="2">
    <citation type="submission" date="2021-03" db="UniProtKB">
        <authorList>
            <consortium name="EnsemblPlants"/>
        </authorList>
    </citation>
    <scope>IDENTIFICATION</scope>
</reference>
<feature type="region of interest" description="Disordered" evidence="1">
    <location>
        <begin position="1"/>
        <end position="22"/>
    </location>
</feature>
<dbReference type="EMBL" id="UZAU01000365">
    <property type="status" value="NOT_ANNOTATED_CDS"/>
    <property type="molecule type" value="Genomic_DNA"/>
</dbReference>